<evidence type="ECO:0008006" key="2">
    <source>
        <dbReference type="Google" id="ProtNLM"/>
    </source>
</evidence>
<organism evidence="1">
    <name type="scientific">uncultured Sulfurovum sp</name>
    <dbReference type="NCBI Taxonomy" id="269237"/>
    <lineage>
        <taxon>Bacteria</taxon>
        <taxon>Pseudomonadati</taxon>
        <taxon>Campylobacterota</taxon>
        <taxon>Epsilonproteobacteria</taxon>
        <taxon>Campylobacterales</taxon>
        <taxon>Sulfurovaceae</taxon>
        <taxon>Sulfurovum</taxon>
        <taxon>environmental samples</taxon>
    </lineage>
</organism>
<dbReference type="AlphaFoldDB" id="A0A6S6SEN1"/>
<reference evidence="1" key="1">
    <citation type="submission" date="2020-01" db="EMBL/GenBank/DDBJ databases">
        <authorList>
            <person name="Meier V. D."/>
            <person name="Meier V D."/>
        </authorList>
    </citation>
    <scope>NUCLEOTIDE SEQUENCE</scope>
    <source>
        <strain evidence="1">HLG_WM_MAG_05</strain>
    </source>
</reference>
<evidence type="ECO:0000313" key="1">
    <source>
        <dbReference type="EMBL" id="CAA6803239.1"/>
    </source>
</evidence>
<name>A0A6S6SEN1_9BACT</name>
<accession>A0A6S6SEN1</accession>
<dbReference type="PROSITE" id="PS51257">
    <property type="entry name" value="PROKAR_LIPOPROTEIN"/>
    <property type="match status" value="1"/>
</dbReference>
<proteinExistence type="predicted"/>
<gene>
    <name evidence="1" type="ORF">HELGO_WM30355</name>
</gene>
<dbReference type="EMBL" id="CACVAU010000010">
    <property type="protein sequence ID" value="CAA6803239.1"/>
    <property type="molecule type" value="Genomic_DNA"/>
</dbReference>
<sequence>MRFFIVVVLSVFLFVGCMHVEPKVSTSKVVDKNLTKNFKEKNVSIVSELFEKETIESDNLEESHLILNVFNDELYFEKDKVGKDKTKVVIKYLDAYDWEKKALYGIYKKHKNLWSLKQSKELFETLEDDKYLSLCSDRKYWDNLQFEEGQPERDILHSILLIRYLNNLSHGCPQWVESDGKIKNENAKEYINTKDILSLLPHDVIITKVIATHMPKNKKFKKLMKKHKKLLSIDTKEIILKEKRLELEKYKRKFCKPKYERK</sequence>
<protein>
    <recommendedName>
        <fullName evidence="2">Lipoprotein</fullName>
    </recommendedName>
</protein>